<reference evidence="2" key="2">
    <citation type="submission" date="2017-12" db="EMBL/GenBank/DDBJ databases">
        <title>Genome sequence of the Bar-tailed Godwit (Limosa lapponica baueri).</title>
        <authorList>
            <person name="Lima N.C.B."/>
            <person name="Parody-Merino A.M."/>
            <person name="Battley P.F."/>
            <person name="Fidler A.E."/>
            <person name="Prosdocimi F."/>
        </authorList>
    </citation>
    <scope>NUCLEOTIDE SEQUENCE [LARGE SCALE GENOMIC DNA]</scope>
</reference>
<sequence length="326" mass="36126">MSKWRPVTSGVPQGSIFGPVLLNTFAGDMGSRIECTLSKFANDTELCGAVNTLEGRDAIQRDLNRLERWAGANGFEKVWPPLGKGTHLQMFIWAPGCSVAMGSLWDHINNKAEMPHKGQGNLCQQVWDAMRKPEACLELNLARTVKDNKKGFFKYTSSKRKTRENVGLLLNEVGALVTENAEKEELLNVTFASVFTAKARLQEPQTPEIVEPLAVKNCNDISARISHLDTNWCYKQSHSENTCYHWTKTGSTLMPENKTEKDLVRSIDPSYESNSGGATQLETIPAEAIYVSYLANLGFIEQLGNGITPPSLLDALRFVSALIFLT</sequence>
<organism evidence="1 2">
    <name type="scientific">Limosa lapponica baueri</name>
    <dbReference type="NCBI Taxonomy" id="1758121"/>
    <lineage>
        <taxon>Eukaryota</taxon>
        <taxon>Metazoa</taxon>
        <taxon>Chordata</taxon>
        <taxon>Craniata</taxon>
        <taxon>Vertebrata</taxon>
        <taxon>Euteleostomi</taxon>
        <taxon>Archelosauria</taxon>
        <taxon>Archosauria</taxon>
        <taxon>Dinosauria</taxon>
        <taxon>Saurischia</taxon>
        <taxon>Theropoda</taxon>
        <taxon>Coelurosauria</taxon>
        <taxon>Aves</taxon>
        <taxon>Neognathae</taxon>
        <taxon>Neoaves</taxon>
        <taxon>Charadriiformes</taxon>
        <taxon>Scolopacidae</taxon>
        <taxon>Limosa</taxon>
    </lineage>
</organism>
<dbReference type="AlphaFoldDB" id="A0A2I0U8M0"/>
<proteinExistence type="predicted"/>
<dbReference type="GO" id="GO:0003964">
    <property type="term" value="F:RNA-directed DNA polymerase activity"/>
    <property type="evidence" value="ECO:0007669"/>
    <property type="project" value="UniProtKB-KW"/>
</dbReference>
<dbReference type="EMBL" id="KZ505997">
    <property type="protein sequence ID" value="PKU42382.1"/>
    <property type="molecule type" value="Genomic_DNA"/>
</dbReference>
<dbReference type="PANTHER" id="PTHR33332">
    <property type="entry name" value="REVERSE TRANSCRIPTASE DOMAIN-CONTAINING PROTEIN"/>
    <property type="match status" value="1"/>
</dbReference>
<reference evidence="2" key="1">
    <citation type="submission" date="2017-11" db="EMBL/GenBank/DDBJ databases">
        <authorList>
            <person name="Lima N.C."/>
            <person name="Parody-Merino A.M."/>
            <person name="Battley P.F."/>
            <person name="Fidler A.E."/>
            <person name="Prosdocimi F."/>
        </authorList>
    </citation>
    <scope>NUCLEOTIDE SEQUENCE [LARGE SCALE GENOMIC DNA]</scope>
</reference>
<name>A0A2I0U8M0_LIMLA</name>
<protein>
    <submittedName>
        <fullName evidence="1">Rna-directed dna polymerase from mobile element jockey-like</fullName>
    </submittedName>
</protein>
<gene>
    <name evidence="1" type="ORF">llap_7311</name>
</gene>
<evidence type="ECO:0000313" key="2">
    <source>
        <dbReference type="Proteomes" id="UP000233556"/>
    </source>
</evidence>
<keyword evidence="1" id="KW-0695">RNA-directed DNA polymerase</keyword>
<dbReference type="Proteomes" id="UP000233556">
    <property type="component" value="Unassembled WGS sequence"/>
</dbReference>
<keyword evidence="2" id="KW-1185">Reference proteome</keyword>
<dbReference type="OrthoDB" id="10056483at2759"/>
<accession>A0A2I0U8M0</accession>
<evidence type="ECO:0000313" key="1">
    <source>
        <dbReference type="EMBL" id="PKU42382.1"/>
    </source>
</evidence>
<keyword evidence="1" id="KW-0548">Nucleotidyltransferase</keyword>
<keyword evidence="1" id="KW-0808">Transferase</keyword>